<comment type="similarity">
    <text evidence="1">Belongs to the V-ATPase D subunit family.</text>
</comment>
<evidence type="ECO:0000313" key="5">
    <source>
        <dbReference type="EMBL" id="CAD9711086.1"/>
    </source>
</evidence>
<dbReference type="GO" id="GO:0046961">
    <property type="term" value="F:proton-transporting ATPase activity, rotational mechanism"/>
    <property type="evidence" value="ECO:0007669"/>
    <property type="project" value="InterPro"/>
</dbReference>
<evidence type="ECO:0008006" key="6">
    <source>
        <dbReference type="Google" id="ProtNLM"/>
    </source>
</evidence>
<dbReference type="Pfam" id="PF01813">
    <property type="entry name" value="ATP-synt_D"/>
    <property type="match status" value="1"/>
</dbReference>
<keyword evidence="3" id="KW-0406">Ion transport</keyword>
<dbReference type="PANTHER" id="PTHR11671">
    <property type="entry name" value="V-TYPE ATP SYNTHASE SUBUNIT D"/>
    <property type="match status" value="1"/>
</dbReference>
<evidence type="ECO:0000256" key="4">
    <source>
        <dbReference type="SAM" id="MobiDB-lite"/>
    </source>
</evidence>
<proteinExistence type="inferred from homology"/>
<dbReference type="AlphaFoldDB" id="A0A7S2WXF9"/>
<dbReference type="Gene3D" id="1.10.287.3240">
    <property type="match status" value="1"/>
</dbReference>
<evidence type="ECO:0000256" key="2">
    <source>
        <dbReference type="ARBA" id="ARBA00022448"/>
    </source>
</evidence>
<evidence type="ECO:0000256" key="1">
    <source>
        <dbReference type="ARBA" id="ARBA00005850"/>
    </source>
</evidence>
<dbReference type="NCBIfam" id="TIGR00309">
    <property type="entry name" value="V_ATPase_subD"/>
    <property type="match status" value="1"/>
</dbReference>
<dbReference type="InterPro" id="IPR002699">
    <property type="entry name" value="V_ATPase_D"/>
</dbReference>
<name>A0A7S2WXF9_9STRA</name>
<dbReference type="HAMAP" id="MF_00271">
    <property type="entry name" value="ATP_synth_D_arch"/>
    <property type="match status" value="1"/>
</dbReference>
<protein>
    <recommendedName>
        <fullName evidence="6">V-type proton ATPase subunit D</fullName>
    </recommendedName>
</protein>
<feature type="region of interest" description="Disordered" evidence="4">
    <location>
        <begin position="228"/>
        <end position="252"/>
    </location>
</feature>
<dbReference type="EMBL" id="HBHJ01033303">
    <property type="protein sequence ID" value="CAD9711086.1"/>
    <property type="molecule type" value="Transcribed_RNA"/>
</dbReference>
<organism evidence="5">
    <name type="scientific">Rhizochromulina marina</name>
    <dbReference type="NCBI Taxonomy" id="1034831"/>
    <lineage>
        <taxon>Eukaryota</taxon>
        <taxon>Sar</taxon>
        <taxon>Stramenopiles</taxon>
        <taxon>Ochrophyta</taxon>
        <taxon>Dictyochophyceae</taxon>
        <taxon>Rhizochromulinales</taxon>
        <taxon>Rhizochromulina</taxon>
    </lineage>
</organism>
<accession>A0A7S2WXF9</accession>
<evidence type="ECO:0000256" key="3">
    <source>
        <dbReference type="ARBA" id="ARBA00023065"/>
    </source>
</evidence>
<sequence>MSETRPPPTRMNLQTYKTKHKGAKKGYELLKKKADALKARFRDIAKKINAVKSQMSELCSASFFSLTQAEYAAGEIKSKILEGHMQASLRVEGRQDNIAGVKIPVFRQVEVGEEDREQLGLAGGGRAIQNAREKFGTLIDLVVKLASLQTAFTTIDEALKVTNRRVNALENVTLPRIEGTLAYINKELDELEREDFTRLKKVQEKKAVRLAEEQATRDARLQARLEATGEQANDQGSVMGAFDPSHDEDVVF</sequence>
<gene>
    <name evidence="5" type="ORF">RMAR1173_LOCUS22080</name>
</gene>
<keyword evidence="2" id="KW-0813">Transport</keyword>
<reference evidence="5" key="1">
    <citation type="submission" date="2021-01" db="EMBL/GenBank/DDBJ databases">
        <authorList>
            <person name="Corre E."/>
            <person name="Pelletier E."/>
            <person name="Niang G."/>
            <person name="Scheremetjew M."/>
            <person name="Finn R."/>
            <person name="Kale V."/>
            <person name="Holt S."/>
            <person name="Cochrane G."/>
            <person name="Meng A."/>
            <person name="Brown T."/>
            <person name="Cohen L."/>
        </authorList>
    </citation>
    <scope>NUCLEOTIDE SEQUENCE</scope>
    <source>
        <strain evidence="5">CCMP1243</strain>
    </source>
</reference>